<gene>
    <name evidence="1" type="ORF">CSSPJE1EN2_LOCUS7270</name>
</gene>
<evidence type="ECO:0000313" key="1">
    <source>
        <dbReference type="EMBL" id="CAK9864275.1"/>
    </source>
</evidence>
<accession>A0ABP1ANX8</accession>
<keyword evidence="2" id="KW-1185">Reference proteome</keyword>
<organism evidence="1 2">
    <name type="scientific">Sphagnum jensenii</name>
    <dbReference type="NCBI Taxonomy" id="128206"/>
    <lineage>
        <taxon>Eukaryota</taxon>
        <taxon>Viridiplantae</taxon>
        <taxon>Streptophyta</taxon>
        <taxon>Embryophyta</taxon>
        <taxon>Bryophyta</taxon>
        <taxon>Sphagnophytina</taxon>
        <taxon>Sphagnopsida</taxon>
        <taxon>Sphagnales</taxon>
        <taxon>Sphagnaceae</taxon>
        <taxon>Sphagnum</taxon>
    </lineage>
</organism>
<proteinExistence type="predicted"/>
<reference evidence="1" key="1">
    <citation type="submission" date="2024-03" db="EMBL/GenBank/DDBJ databases">
        <authorList>
            <consortium name="ELIXIR-Norway"/>
            <consortium name="Elixir Norway"/>
        </authorList>
    </citation>
    <scope>NUCLEOTIDE SEQUENCE</scope>
</reference>
<evidence type="ECO:0000313" key="2">
    <source>
        <dbReference type="Proteomes" id="UP001497522"/>
    </source>
</evidence>
<protein>
    <submittedName>
        <fullName evidence="1">Uncharacterized protein</fullName>
    </submittedName>
</protein>
<dbReference type="EMBL" id="OZ023715">
    <property type="protein sequence ID" value="CAK9864275.1"/>
    <property type="molecule type" value="Genomic_DNA"/>
</dbReference>
<sequence length="67" mass="7591">MIEITITFGSVGIPGNSLLERKLRVKPLLSLSRELTYWRSSTADMCFGLWIFQEAYSCGINIHAQKV</sequence>
<name>A0ABP1ANX8_9BRYO</name>
<dbReference type="Proteomes" id="UP001497522">
    <property type="component" value="Chromosome 14"/>
</dbReference>